<evidence type="ECO:0000256" key="5">
    <source>
        <dbReference type="ARBA" id="ARBA00022989"/>
    </source>
</evidence>
<evidence type="ECO:0000256" key="1">
    <source>
        <dbReference type="ARBA" id="ARBA00004651"/>
    </source>
</evidence>
<proteinExistence type="predicted"/>
<keyword evidence="5 7" id="KW-1133">Transmembrane helix</keyword>
<gene>
    <name evidence="9" type="ORF">EU91_0695</name>
</gene>
<evidence type="ECO:0000256" key="4">
    <source>
        <dbReference type="ARBA" id="ARBA00022692"/>
    </source>
</evidence>
<evidence type="ECO:0000256" key="7">
    <source>
        <dbReference type="SAM" id="Phobius"/>
    </source>
</evidence>
<dbReference type="OrthoDB" id="8557224at2"/>
<feature type="domain" description="ABC transmembrane type-1" evidence="8">
    <location>
        <begin position="62"/>
        <end position="253"/>
    </location>
</feature>
<dbReference type="SUPFAM" id="SSF161098">
    <property type="entry name" value="MetI-like"/>
    <property type="match status" value="2"/>
</dbReference>
<feature type="transmembrane region" description="Helical" evidence="7">
    <location>
        <begin position="442"/>
        <end position="463"/>
    </location>
</feature>
<feature type="transmembrane region" description="Helical" evidence="7">
    <location>
        <begin position="313"/>
        <end position="339"/>
    </location>
</feature>
<dbReference type="Proteomes" id="UP000030598">
    <property type="component" value="Unassembled WGS sequence"/>
</dbReference>
<comment type="subcellular location">
    <subcellularLocation>
        <location evidence="1">Cell membrane</location>
        <topology evidence="1">Multi-pass membrane protein</topology>
    </subcellularLocation>
</comment>
<evidence type="ECO:0000256" key="2">
    <source>
        <dbReference type="ARBA" id="ARBA00022448"/>
    </source>
</evidence>
<keyword evidence="6 7" id="KW-0472">Membrane</keyword>
<evidence type="ECO:0000313" key="10">
    <source>
        <dbReference type="Proteomes" id="UP000030598"/>
    </source>
</evidence>
<dbReference type="PANTHER" id="PTHR30043:SF1">
    <property type="entry name" value="ABC TRANSPORT SYSTEM PERMEASE PROTEIN P69"/>
    <property type="match status" value="1"/>
</dbReference>
<feature type="transmembrane region" description="Helical" evidence="7">
    <location>
        <begin position="469"/>
        <end position="491"/>
    </location>
</feature>
<dbReference type="InterPro" id="IPR000515">
    <property type="entry name" value="MetI-like"/>
</dbReference>
<accession>A0A0A1ZHG1</accession>
<evidence type="ECO:0000256" key="3">
    <source>
        <dbReference type="ARBA" id="ARBA00022475"/>
    </source>
</evidence>
<feature type="transmembrane region" description="Helical" evidence="7">
    <location>
        <begin position="261"/>
        <end position="285"/>
    </location>
</feature>
<dbReference type="STRING" id="59925.EU91_0695"/>
<dbReference type="eggNOG" id="COG3639">
    <property type="taxonomic scope" value="Bacteria"/>
</dbReference>
<evidence type="ECO:0000259" key="8">
    <source>
        <dbReference type="PROSITE" id="PS50928"/>
    </source>
</evidence>
<feature type="transmembrane region" description="Helical" evidence="7">
    <location>
        <begin position="70"/>
        <end position="92"/>
    </location>
</feature>
<dbReference type="EMBL" id="JNAH01000004">
    <property type="protein sequence ID" value="KGF87663.1"/>
    <property type="molecule type" value="Genomic_DNA"/>
</dbReference>
<feature type="transmembrane region" description="Helical" evidence="7">
    <location>
        <begin position="7"/>
        <end position="27"/>
    </location>
</feature>
<dbReference type="AlphaFoldDB" id="A0A0A1ZHG1"/>
<sequence length="500" mass="56384">MNKLKLNYTSLSFLPILVCIPLGYQLINNIHFGGFILFQEFLISAFNPKIDNEIIITVIKRLNETILIGFFSWLVSIIFGAIFGIISSNIFYKIFNIPNFFYRIIRVFLTIIRSIHEVVWGIILMQIYGINFSIGIIAICIPYIAVNSKVFAEQLETIDYKSFESINQINAPKFSSLLTLIWNPIINTFKNFGLYRLECAIRSTVILGIFGIGGIGTSIFLSFQTLNFRELWTYLWSLAILIILSGLIFKKIKSNPTNKILSIFFIAVFFITILFSFSYFLYFIFNNNFENFNSVSSLFKSSSDLGLFDFLKLILETIILSLLSTGIAISIPPLVIGIFNNNSSKIFIKIFAFLLRLIPTPIILLTLLTFNNPSLSLAALTLGLHNAGITSKLLFTNLDSQDKRNYIAMQSLGISKKTSWLLGLFSQQAKSYLAYCAYRSDIIIRETAIVGVIGSVGLGWQLQESLSSFAWQEVTIILIAYSSIAIVGEIINGKIKNSLT</sequence>
<keyword evidence="2" id="KW-0813">Transport</keyword>
<keyword evidence="3" id="KW-1003">Cell membrane</keyword>
<dbReference type="RefSeq" id="WP_032524228.1">
    <property type="nucleotide sequence ID" value="NZ_CP138934.1"/>
</dbReference>
<dbReference type="InterPro" id="IPR035906">
    <property type="entry name" value="MetI-like_sf"/>
</dbReference>
<dbReference type="PROSITE" id="PS50928">
    <property type="entry name" value="ABC_TM1"/>
    <property type="match status" value="1"/>
</dbReference>
<comment type="caution">
    <text evidence="9">The sequence shown here is derived from an EMBL/GenBank/DDBJ whole genome shotgun (WGS) entry which is preliminary data.</text>
</comment>
<evidence type="ECO:0000256" key="6">
    <source>
        <dbReference type="ARBA" id="ARBA00023136"/>
    </source>
</evidence>
<feature type="transmembrane region" description="Helical" evidence="7">
    <location>
        <begin position="374"/>
        <end position="395"/>
    </location>
</feature>
<feature type="transmembrane region" description="Helical" evidence="7">
    <location>
        <begin position="104"/>
        <end position="123"/>
    </location>
</feature>
<dbReference type="Gene3D" id="1.10.3720.10">
    <property type="entry name" value="MetI-like"/>
    <property type="match status" value="2"/>
</dbReference>
<feature type="transmembrane region" description="Helical" evidence="7">
    <location>
        <begin position="205"/>
        <end position="225"/>
    </location>
</feature>
<reference evidence="10" key="1">
    <citation type="journal article" date="2014" name="Sci. Data">
        <title>Genomes of diverse isolates of the marine cyanobacterium Prochlorococcus.</title>
        <authorList>
            <person name="Biller S."/>
            <person name="Berube P."/>
            <person name="Thompson J."/>
            <person name="Kelly L."/>
            <person name="Roggensack S."/>
            <person name="Awad L."/>
            <person name="Roache-Johnson K."/>
            <person name="Ding H."/>
            <person name="Giovannoni S.J."/>
            <person name="Moore L.R."/>
            <person name="Chisholm S.W."/>
        </authorList>
    </citation>
    <scope>NUCLEOTIDE SEQUENCE [LARGE SCALE GENOMIC DNA]</scope>
    <source>
        <strain evidence="10">GP2</strain>
    </source>
</reference>
<feature type="transmembrane region" description="Helical" evidence="7">
    <location>
        <begin position="346"/>
        <end position="368"/>
    </location>
</feature>
<keyword evidence="4 7" id="KW-0812">Transmembrane</keyword>
<organism evidence="9 10">
    <name type="scientific">Prochlorococcus marinus str. GP2</name>
    <dbReference type="NCBI Taxonomy" id="59925"/>
    <lineage>
        <taxon>Bacteria</taxon>
        <taxon>Bacillati</taxon>
        <taxon>Cyanobacteriota</taxon>
        <taxon>Cyanophyceae</taxon>
        <taxon>Synechococcales</taxon>
        <taxon>Prochlorococcaceae</taxon>
        <taxon>Prochlorococcus</taxon>
    </lineage>
</organism>
<feature type="transmembrane region" description="Helical" evidence="7">
    <location>
        <begin position="129"/>
        <end position="146"/>
    </location>
</feature>
<dbReference type="GO" id="GO:0005886">
    <property type="term" value="C:plasma membrane"/>
    <property type="evidence" value="ECO:0007669"/>
    <property type="project" value="UniProtKB-SubCell"/>
</dbReference>
<dbReference type="PANTHER" id="PTHR30043">
    <property type="entry name" value="PHOSPHONATES TRANSPORT SYSTEM PERMEASE PROTEIN"/>
    <property type="match status" value="1"/>
</dbReference>
<feature type="transmembrane region" description="Helical" evidence="7">
    <location>
        <begin position="231"/>
        <end position="249"/>
    </location>
</feature>
<name>A0A0A1ZHG1_PROMR</name>
<protein>
    <submittedName>
        <fullName evidence="9">Phosphonate ABC transporter permease protein phnE</fullName>
    </submittedName>
</protein>
<dbReference type="GO" id="GO:0055085">
    <property type="term" value="P:transmembrane transport"/>
    <property type="evidence" value="ECO:0007669"/>
    <property type="project" value="InterPro"/>
</dbReference>
<evidence type="ECO:0000313" key="9">
    <source>
        <dbReference type="EMBL" id="KGF87663.1"/>
    </source>
</evidence>